<dbReference type="RefSeq" id="XP_050468488.1">
    <property type="nucleotide sequence ID" value="XM_050612580.1"/>
</dbReference>
<dbReference type="Proteomes" id="UP000000560">
    <property type="component" value="Chromosome VI"/>
</dbReference>
<dbReference type="InterPro" id="IPR019193">
    <property type="entry name" value="UBQ-conj_enz_E2-bd_prot"/>
</dbReference>
<dbReference type="PANTHER" id="PTHR31531">
    <property type="entry name" value="E3 UBIQUITIN-PROTEIN LIGASE E3D FAMILY MEMBER"/>
    <property type="match status" value="1"/>
</dbReference>
<dbReference type="GO" id="GO:0000151">
    <property type="term" value="C:ubiquitin ligase complex"/>
    <property type="evidence" value="ECO:0000318"/>
    <property type="project" value="GO_Central"/>
</dbReference>
<dbReference type="KEGG" id="ani:ANIA_02961"/>
<dbReference type="FunCoup" id="C8VJ15">
    <property type="interactions" value="52"/>
</dbReference>
<reference evidence="3" key="2">
    <citation type="journal article" date="2009" name="Fungal Genet. Biol.">
        <title>The 2008 update of the Aspergillus nidulans genome annotation: a community effort.</title>
        <authorList>
            <person name="Wortman J.R."/>
            <person name="Gilsenan J.M."/>
            <person name="Joardar V."/>
            <person name="Deegan J."/>
            <person name="Clutterbuck J."/>
            <person name="Andersen M.R."/>
            <person name="Archer D."/>
            <person name="Bencina M."/>
            <person name="Braus G."/>
            <person name="Coutinho P."/>
            <person name="von Dohren H."/>
            <person name="Doonan J."/>
            <person name="Driessen A.J."/>
            <person name="Durek P."/>
            <person name="Espeso E."/>
            <person name="Fekete E."/>
            <person name="Flipphi M."/>
            <person name="Estrada C.G."/>
            <person name="Geysens S."/>
            <person name="Goldman G."/>
            <person name="de Groot P.W."/>
            <person name="Hansen K."/>
            <person name="Harris S.D."/>
            <person name="Heinekamp T."/>
            <person name="Helmstaedt K."/>
            <person name="Henrissat B."/>
            <person name="Hofmann G."/>
            <person name="Homan T."/>
            <person name="Horio T."/>
            <person name="Horiuchi H."/>
            <person name="James S."/>
            <person name="Jones M."/>
            <person name="Karaffa L."/>
            <person name="Karanyi Z."/>
            <person name="Kato M."/>
            <person name="Keller N."/>
            <person name="Kelly D.E."/>
            <person name="Kiel J.A."/>
            <person name="Kim J.M."/>
            <person name="van der Klei I.J."/>
            <person name="Klis F.M."/>
            <person name="Kovalchuk A."/>
            <person name="Krasevec N."/>
            <person name="Kubicek C.P."/>
            <person name="Liu B."/>
            <person name="Maccabe A."/>
            <person name="Meyer V."/>
            <person name="Mirabito P."/>
            <person name="Miskei M."/>
            <person name="Mos M."/>
            <person name="Mullins J."/>
            <person name="Nelson D.R."/>
            <person name="Nielsen J."/>
            <person name="Oakley B.R."/>
            <person name="Osmani S.A."/>
            <person name="Pakula T."/>
            <person name="Paszewski A."/>
            <person name="Paulsen I."/>
            <person name="Pilsyk S."/>
            <person name="Pocsi I."/>
            <person name="Punt P.J."/>
            <person name="Ram A.F."/>
            <person name="Ren Q."/>
            <person name="Robellet X."/>
            <person name="Robson G."/>
            <person name="Seiboth B."/>
            <person name="van Solingen P."/>
            <person name="Specht T."/>
            <person name="Sun J."/>
            <person name="Taheri-Talesh N."/>
            <person name="Takeshita N."/>
            <person name="Ussery D."/>
            <person name="vanKuyk P.A."/>
            <person name="Visser H."/>
            <person name="van de Vondervoort P.J."/>
            <person name="de Vries R.P."/>
            <person name="Walton J."/>
            <person name="Xiang X."/>
            <person name="Xiong Y."/>
            <person name="Zeng A.P."/>
            <person name="Brandt B.W."/>
            <person name="Cornell M.J."/>
            <person name="van den Hondel C.A."/>
            <person name="Visser J."/>
            <person name="Oliver S.G."/>
            <person name="Turner G."/>
        </authorList>
    </citation>
    <scope>GENOME REANNOTATION</scope>
    <source>
        <strain evidence="3">FGSC A4 / ATCC 38163 / CBS 112.46 / NRRL 194 / M139</strain>
    </source>
</reference>
<dbReference type="Pfam" id="PF09814">
    <property type="entry name" value="HECT_2"/>
    <property type="match status" value="1"/>
</dbReference>
<dbReference type="GO" id="GO:0030332">
    <property type="term" value="F:cyclin binding"/>
    <property type="evidence" value="ECO:0000318"/>
    <property type="project" value="GO_Central"/>
</dbReference>
<dbReference type="HOGENOM" id="CLU_029122_1_0_1"/>
<dbReference type="GO" id="GO:0043161">
    <property type="term" value="P:proteasome-mediated ubiquitin-dependent protein catabolic process"/>
    <property type="evidence" value="ECO:0000318"/>
    <property type="project" value="GO_Central"/>
</dbReference>
<feature type="region of interest" description="Disordered" evidence="1">
    <location>
        <begin position="1"/>
        <end position="20"/>
    </location>
</feature>
<dbReference type="GO" id="GO:0051865">
    <property type="term" value="P:protein autoubiquitination"/>
    <property type="evidence" value="ECO:0000318"/>
    <property type="project" value="GO_Central"/>
</dbReference>
<dbReference type="GO" id="GO:0000209">
    <property type="term" value="P:protein polyubiquitination"/>
    <property type="evidence" value="ECO:0000318"/>
    <property type="project" value="GO_Central"/>
</dbReference>
<dbReference type="eggNOG" id="KOG4784">
    <property type="taxonomic scope" value="Eukaryota"/>
</dbReference>
<evidence type="ECO:0008006" key="4">
    <source>
        <dbReference type="Google" id="ProtNLM"/>
    </source>
</evidence>
<dbReference type="STRING" id="227321.C8VJ15"/>
<dbReference type="GO" id="GO:0061630">
    <property type="term" value="F:ubiquitin protein ligase activity"/>
    <property type="evidence" value="ECO:0000318"/>
    <property type="project" value="GO_Central"/>
</dbReference>
<evidence type="ECO:0000313" key="3">
    <source>
        <dbReference type="Proteomes" id="UP000000560"/>
    </source>
</evidence>
<evidence type="ECO:0000313" key="2">
    <source>
        <dbReference type="EMBL" id="CBF83664.1"/>
    </source>
</evidence>
<feature type="compositionally biased region" description="Polar residues" evidence="1">
    <location>
        <begin position="8"/>
        <end position="20"/>
    </location>
</feature>
<reference evidence="3" key="1">
    <citation type="journal article" date="2005" name="Nature">
        <title>Sequencing of Aspergillus nidulans and comparative analysis with A. fumigatus and A. oryzae.</title>
        <authorList>
            <person name="Galagan J.E."/>
            <person name="Calvo S.E."/>
            <person name="Cuomo C."/>
            <person name="Ma L.J."/>
            <person name="Wortman J.R."/>
            <person name="Batzoglou S."/>
            <person name="Lee S.I."/>
            <person name="Basturkmen M."/>
            <person name="Spevak C.C."/>
            <person name="Clutterbuck J."/>
            <person name="Kapitonov V."/>
            <person name="Jurka J."/>
            <person name="Scazzocchio C."/>
            <person name="Farman M."/>
            <person name="Butler J."/>
            <person name="Purcell S."/>
            <person name="Harris S."/>
            <person name="Braus G.H."/>
            <person name="Draht O."/>
            <person name="Busch S."/>
            <person name="D'Enfert C."/>
            <person name="Bouchier C."/>
            <person name="Goldman G.H."/>
            <person name="Bell-Pedersen D."/>
            <person name="Griffiths-Jones S."/>
            <person name="Doonan J.H."/>
            <person name="Yu J."/>
            <person name="Vienken K."/>
            <person name="Pain A."/>
            <person name="Freitag M."/>
            <person name="Selker E.U."/>
            <person name="Archer D.B."/>
            <person name="Penalva M.A."/>
            <person name="Oakley B.R."/>
            <person name="Momany M."/>
            <person name="Tanaka T."/>
            <person name="Kumagai T."/>
            <person name="Asai K."/>
            <person name="Machida M."/>
            <person name="Nierman W.C."/>
            <person name="Denning D.W."/>
            <person name="Caddick M."/>
            <person name="Hynes M."/>
            <person name="Paoletti M."/>
            <person name="Fischer R."/>
            <person name="Miller B."/>
            <person name="Dyer P."/>
            <person name="Sachs M.S."/>
            <person name="Osmani S.A."/>
            <person name="Birren B.W."/>
        </authorList>
    </citation>
    <scope>NUCLEOTIDE SEQUENCE [LARGE SCALE GENOMIC DNA]</scope>
    <source>
        <strain evidence="3">FGSC A4 / ATCC 38163 / CBS 112.46 / NRRL 194 / M139</strain>
    </source>
</reference>
<protein>
    <recommendedName>
        <fullName evidence="4">Ubiquitin-conjugating enzyme E2-binding protein</fullName>
    </recommendedName>
</protein>
<dbReference type="GO" id="GO:0005634">
    <property type="term" value="C:nucleus"/>
    <property type="evidence" value="ECO:0000318"/>
    <property type="project" value="GO_Central"/>
</dbReference>
<dbReference type="GeneID" id="2874028"/>
<dbReference type="InParanoid" id="C8VJ15"/>
<dbReference type="PANTHER" id="PTHR31531:SF2">
    <property type="entry name" value="E3 UBIQUITIN-PROTEIN LIGASE E3D"/>
    <property type="match status" value="1"/>
</dbReference>
<dbReference type="AlphaFoldDB" id="C8VJ15"/>
<keyword evidence="3" id="KW-1185">Reference proteome</keyword>
<dbReference type="GO" id="GO:0031624">
    <property type="term" value="F:ubiquitin conjugating enzyme binding"/>
    <property type="evidence" value="ECO:0000318"/>
    <property type="project" value="GO_Central"/>
</dbReference>
<dbReference type="OrthoDB" id="386949at2759"/>
<dbReference type="GO" id="GO:0005829">
    <property type="term" value="C:cytosol"/>
    <property type="evidence" value="ECO:0000318"/>
    <property type="project" value="GO_Central"/>
</dbReference>
<organism evidence="2 3">
    <name type="scientific">Emericella nidulans (strain FGSC A4 / ATCC 38163 / CBS 112.46 / NRRL 194 / M139)</name>
    <name type="common">Aspergillus nidulans</name>
    <dbReference type="NCBI Taxonomy" id="227321"/>
    <lineage>
        <taxon>Eukaryota</taxon>
        <taxon>Fungi</taxon>
        <taxon>Dikarya</taxon>
        <taxon>Ascomycota</taxon>
        <taxon>Pezizomycotina</taxon>
        <taxon>Eurotiomycetes</taxon>
        <taxon>Eurotiomycetidae</taxon>
        <taxon>Eurotiales</taxon>
        <taxon>Aspergillaceae</taxon>
        <taxon>Aspergillus</taxon>
        <taxon>Aspergillus subgen. Nidulantes</taxon>
    </lineage>
</organism>
<dbReference type="GO" id="GO:0006513">
    <property type="term" value="P:protein monoubiquitination"/>
    <property type="evidence" value="ECO:0000318"/>
    <property type="project" value="GO_Central"/>
</dbReference>
<name>C8VJ15_EMENI</name>
<dbReference type="EMBL" id="BN001306">
    <property type="protein sequence ID" value="CBF83664.1"/>
    <property type="molecule type" value="Genomic_DNA"/>
</dbReference>
<dbReference type="VEuPathDB" id="FungiDB:AN2961"/>
<dbReference type="OMA" id="QAMKVFY"/>
<evidence type="ECO:0000256" key="1">
    <source>
        <dbReference type="SAM" id="MobiDB-lite"/>
    </source>
</evidence>
<gene>
    <name evidence="2" type="ORF">ANIA_02961</name>
</gene>
<sequence>MPTARMPLTTQSNRAGSTDTESLTLHAEYLPNIRQVSLQISAAGALYAYPEISLSESRRAVTVSLTLPESQEAVMETIKLPAKVTEGSRRLLSNATQSAGQGKGTITGTEREFSYRMQVDDTEFVVRDAVEEHMDSFVPWSAGDMLPTTKLRCVKCEQVILDKPSNTAAPTLSDENSTSHAGWLWKDLPSGNWAEMMDFWHCHKPDPHEGQDADGAAKQTIEDENSKVKGYGASNQVLATPGTVLVDVATFLVAAIECKGLKKVSKGHPKSINVPLSEQELQCENCGTLIGVEDTIARGWRLFKASLAAEGRLEEGSLEAHPTELIVAAQLLELIERQSARRFIIHCGKEDGILIWVFNPDMRFSNSSSQHSITSQRAMKVFFQPTADVEAILHPEPGKTSSLSLEELRLPLETYASLITALETRNAMLPPSARFFQRSWRVGILQRFERLKRA</sequence>
<proteinExistence type="predicted"/>
<accession>C8VJ15</accession>